<name>A0A9P4P9V4_9PLEO</name>
<proteinExistence type="predicted"/>
<feature type="non-terminal residue" evidence="1">
    <location>
        <position position="105"/>
    </location>
</feature>
<dbReference type="SUPFAM" id="SSF49503">
    <property type="entry name" value="Cupredoxins"/>
    <property type="match status" value="1"/>
</dbReference>
<evidence type="ECO:0000313" key="2">
    <source>
        <dbReference type="Proteomes" id="UP000799764"/>
    </source>
</evidence>
<dbReference type="InterPro" id="IPR052953">
    <property type="entry name" value="Ser-rich/MCO-related"/>
</dbReference>
<evidence type="ECO:0000313" key="1">
    <source>
        <dbReference type="EMBL" id="KAF2439136.1"/>
    </source>
</evidence>
<dbReference type="PANTHER" id="PTHR34883">
    <property type="entry name" value="SERINE-RICH PROTEIN, PUTATIVE-RELATED-RELATED"/>
    <property type="match status" value="1"/>
</dbReference>
<feature type="non-terminal residue" evidence="1">
    <location>
        <position position="1"/>
    </location>
</feature>
<dbReference type="InterPro" id="IPR008972">
    <property type="entry name" value="Cupredoxin"/>
</dbReference>
<organism evidence="1 2">
    <name type="scientific">Karstenula rhodostoma CBS 690.94</name>
    <dbReference type="NCBI Taxonomy" id="1392251"/>
    <lineage>
        <taxon>Eukaryota</taxon>
        <taxon>Fungi</taxon>
        <taxon>Dikarya</taxon>
        <taxon>Ascomycota</taxon>
        <taxon>Pezizomycotina</taxon>
        <taxon>Dothideomycetes</taxon>
        <taxon>Pleosporomycetidae</taxon>
        <taxon>Pleosporales</taxon>
        <taxon>Massarineae</taxon>
        <taxon>Didymosphaeriaceae</taxon>
        <taxon>Karstenula</taxon>
    </lineage>
</organism>
<sequence length="105" mass="11462">IVVGAAGDLVFNPSSLTVTPGTTLRFDFLGLNHTLTQSSFAHPCSNASIFDTGFQQHNPYNESGAFIVDYLVESDRPEWFYCAQTIPISHCHSGMIFSINPAGKH</sequence>
<dbReference type="Proteomes" id="UP000799764">
    <property type="component" value="Unassembled WGS sequence"/>
</dbReference>
<evidence type="ECO:0008006" key="3">
    <source>
        <dbReference type="Google" id="ProtNLM"/>
    </source>
</evidence>
<dbReference type="AlphaFoldDB" id="A0A9P4P9V4"/>
<accession>A0A9P4P9V4</accession>
<protein>
    <recommendedName>
        <fullName evidence="3">Plastocyanin-like domain-containing protein</fullName>
    </recommendedName>
</protein>
<dbReference type="PANTHER" id="PTHR34883:SF16">
    <property type="entry name" value="RICH PROTEIN, PUTATIVE-RELATED"/>
    <property type="match status" value="1"/>
</dbReference>
<dbReference type="EMBL" id="MU001510">
    <property type="protein sequence ID" value="KAF2439136.1"/>
    <property type="molecule type" value="Genomic_DNA"/>
</dbReference>
<reference evidence="1" key="1">
    <citation type="journal article" date="2020" name="Stud. Mycol.">
        <title>101 Dothideomycetes genomes: a test case for predicting lifestyles and emergence of pathogens.</title>
        <authorList>
            <person name="Haridas S."/>
            <person name="Albert R."/>
            <person name="Binder M."/>
            <person name="Bloem J."/>
            <person name="Labutti K."/>
            <person name="Salamov A."/>
            <person name="Andreopoulos B."/>
            <person name="Baker S."/>
            <person name="Barry K."/>
            <person name="Bills G."/>
            <person name="Bluhm B."/>
            <person name="Cannon C."/>
            <person name="Castanera R."/>
            <person name="Culley D."/>
            <person name="Daum C."/>
            <person name="Ezra D."/>
            <person name="Gonzalez J."/>
            <person name="Henrissat B."/>
            <person name="Kuo A."/>
            <person name="Liang C."/>
            <person name="Lipzen A."/>
            <person name="Lutzoni F."/>
            <person name="Magnuson J."/>
            <person name="Mondo S."/>
            <person name="Nolan M."/>
            <person name="Ohm R."/>
            <person name="Pangilinan J."/>
            <person name="Park H.-J."/>
            <person name="Ramirez L."/>
            <person name="Alfaro M."/>
            <person name="Sun H."/>
            <person name="Tritt A."/>
            <person name="Yoshinaga Y."/>
            <person name="Zwiers L.-H."/>
            <person name="Turgeon B."/>
            <person name="Goodwin S."/>
            <person name="Spatafora J."/>
            <person name="Crous P."/>
            <person name="Grigoriev I."/>
        </authorList>
    </citation>
    <scope>NUCLEOTIDE SEQUENCE</scope>
    <source>
        <strain evidence="1">CBS 690.94</strain>
    </source>
</reference>
<dbReference type="OrthoDB" id="2331100at2759"/>
<comment type="caution">
    <text evidence="1">The sequence shown here is derived from an EMBL/GenBank/DDBJ whole genome shotgun (WGS) entry which is preliminary data.</text>
</comment>
<dbReference type="CDD" id="cd00920">
    <property type="entry name" value="Cupredoxin"/>
    <property type="match status" value="1"/>
</dbReference>
<gene>
    <name evidence="1" type="ORF">P171DRAFT_340133</name>
</gene>
<keyword evidence="2" id="KW-1185">Reference proteome</keyword>
<dbReference type="Gene3D" id="2.60.40.420">
    <property type="entry name" value="Cupredoxins - blue copper proteins"/>
    <property type="match status" value="1"/>
</dbReference>